<comment type="caution">
    <text evidence="2">The sequence shown here is derived from an EMBL/GenBank/DDBJ whole genome shotgun (WGS) entry which is preliminary data.</text>
</comment>
<keyword evidence="3" id="KW-1185">Reference proteome</keyword>
<protein>
    <submittedName>
        <fullName evidence="2">GNAT family N-acetyltransferase</fullName>
    </submittedName>
</protein>
<sequence length="158" mass="17736">MTFRPLSAGDRPLLRQATLANMNWNTSRFTFEDVDNSDEISHYFRHFPGDRDFGILDHEAGNVRSVAWLVFLPERNPGYGFVNADTPELSITTFDGFRGQGIGTAVLRELIHTAKSRGVKDISLSVEDGNAVRRLYERRGFRIVGRNGGSDTMLLSLT</sequence>
<dbReference type="Gene3D" id="3.40.630.30">
    <property type="match status" value="1"/>
</dbReference>
<evidence type="ECO:0000313" key="3">
    <source>
        <dbReference type="Proteomes" id="UP000295511"/>
    </source>
</evidence>
<proteinExistence type="predicted"/>
<dbReference type="Pfam" id="PF00583">
    <property type="entry name" value="Acetyltransf_1"/>
    <property type="match status" value="1"/>
</dbReference>
<dbReference type="EMBL" id="SMRU01000027">
    <property type="protein sequence ID" value="TDF91754.1"/>
    <property type="molecule type" value="Genomic_DNA"/>
</dbReference>
<feature type="domain" description="N-acetyltransferase" evidence="1">
    <location>
        <begin position="1"/>
        <end position="158"/>
    </location>
</feature>
<dbReference type="Proteomes" id="UP000295511">
    <property type="component" value="Unassembled WGS sequence"/>
</dbReference>
<dbReference type="InterPro" id="IPR016181">
    <property type="entry name" value="Acyl_CoA_acyltransferase"/>
</dbReference>
<accession>A0A4V2ZS89</accession>
<dbReference type="CDD" id="cd04301">
    <property type="entry name" value="NAT_SF"/>
    <property type="match status" value="1"/>
</dbReference>
<evidence type="ECO:0000313" key="2">
    <source>
        <dbReference type="EMBL" id="TDF91754.1"/>
    </source>
</evidence>
<dbReference type="InterPro" id="IPR000182">
    <property type="entry name" value="GNAT_dom"/>
</dbReference>
<reference evidence="2 3" key="1">
    <citation type="submission" date="2019-03" db="EMBL/GenBank/DDBJ databases">
        <title>Whole genome sequence of Arthrobacter sp JH1-1.</title>
        <authorList>
            <person name="Trinh H.N."/>
        </authorList>
    </citation>
    <scope>NUCLEOTIDE SEQUENCE [LARGE SCALE GENOMIC DNA]</scope>
    <source>
        <strain evidence="2 3">JH1-1</strain>
    </source>
</reference>
<name>A0A4V2ZS89_9MICC</name>
<organism evidence="2 3">
    <name type="scientific">Arthrobacter terricola</name>
    <dbReference type="NCBI Taxonomy" id="2547396"/>
    <lineage>
        <taxon>Bacteria</taxon>
        <taxon>Bacillati</taxon>
        <taxon>Actinomycetota</taxon>
        <taxon>Actinomycetes</taxon>
        <taxon>Micrococcales</taxon>
        <taxon>Micrococcaceae</taxon>
        <taxon>Arthrobacter</taxon>
    </lineage>
</organism>
<keyword evidence="2" id="KW-0808">Transferase</keyword>
<dbReference type="GO" id="GO:0016747">
    <property type="term" value="F:acyltransferase activity, transferring groups other than amino-acyl groups"/>
    <property type="evidence" value="ECO:0007669"/>
    <property type="project" value="InterPro"/>
</dbReference>
<dbReference type="SUPFAM" id="SSF55729">
    <property type="entry name" value="Acyl-CoA N-acyltransferases (Nat)"/>
    <property type="match status" value="1"/>
</dbReference>
<dbReference type="PROSITE" id="PS51186">
    <property type="entry name" value="GNAT"/>
    <property type="match status" value="1"/>
</dbReference>
<dbReference type="AlphaFoldDB" id="A0A4V2ZS89"/>
<evidence type="ECO:0000259" key="1">
    <source>
        <dbReference type="PROSITE" id="PS51186"/>
    </source>
</evidence>
<dbReference type="OrthoDB" id="9790865at2"/>
<gene>
    <name evidence="2" type="ORF">E1809_19740</name>
</gene>
<dbReference type="RefSeq" id="WP_133205951.1">
    <property type="nucleotide sequence ID" value="NZ_SMRU01000027.1"/>
</dbReference>